<dbReference type="AlphaFoldDB" id="A0A9X0D1K2"/>
<reference evidence="4" key="1">
    <citation type="submission" date="2023-01" db="EMBL/GenBank/DDBJ databases">
        <title>Genome assembly of the deep-sea coral Lophelia pertusa.</title>
        <authorList>
            <person name="Herrera S."/>
            <person name="Cordes E."/>
        </authorList>
    </citation>
    <scope>NUCLEOTIDE SEQUENCE</scope>
    <source>
        <strain evidence="4">USNM1676648</strain>
        <tissue evidence="4">Polyp</tissue>
    </source>
</reference>
<dbReference type="EMBL" id="MU825895">
    <property type="protein sequence ID" value="KAJ7383772.1"/>
    <property type="molecule type" value="Genomic_DNA"/>
</dbReference>
<dbReference type="Proteomes" id="UP001163046">
    <property type="component" value="Unassembled WGS sequence"/>
</dbReference>
<sequence>MADSEDEDSGLNLTGFLFGNINEKGELEDTELLDEESRRHLSQLSFSQWFGKSFFKILQRRETHRIRTRHH</sequence>
<evidence type="ECO:0000256" key="1">
    <source>
        <dbReference type="ARBA" id="ARBA00023015"/>
    </source>
</evidence>
<accession>A0A9X0D1K2</accession>
<evidence type="ECO:0000256" key="2">
    <source>
        <dbReference type="ARBA" id="ARBA00023163"/>
    </source>
</evidence>
<dbReference type="Gene3D" id="1.10.1100.10">
    <property type="entry name" value="TAFII-230 TBP-binding domain"/>
    <property type="match status" value="1"/>
</dbReference>
<keyword evidence="2" id="KW-0804">Transcription</keyword>
<name>A0A9X0D1K2_9CNID</name>
<organism evidence="4 5">
    <name type="scientific">Desmophyllum pertusum</name>
    <dbReference type="NCBI Taxonomy" id="174260"/>
    <lineage>
        <taxon>Eukaryota</taxon>
        <taxon>Metazoa</taxon>
        <taxon>Cnidaria</taxon>
        <taxon>Anthozoa</taxon>
        <taxon>Hexacorallia</taxon>
        <taxon>Scleractinia</taxon>
        <taxon>Caryophylliina</taxon>
        <taxon>Caryophylliidae</taxon>
        <taxon>Desmophyllum</taxon>
    </lineage>
</organism>
<keyword evidence="1" id="KW-0805">Transcription regulation</keyword>
<dbReference type="InterPro" id="IPR009067">
    <property type="entry name" value="TAF_II_230-bd"/>
</dbReference>
<feature type="domain" description="TAFII-230 TBP-binding" evidence="3">
    <location>
        <begin position="3"/>
        <end position="45"/>
    </location>
</feature>
<evidence type="ECO:0000313" key="4">
    <source>
        <dbReference type="EMBL" id="KAJ7383772.1"/>
    </source>
</evidence>
<keyword evidence="5" id="KW-1185">Reference proteome</keyword>
<gene>
    <name evidence="4" type="primary">TAF1_1</name>
    <name evidence="4" type="ORF">OS493_026304</name>
</gene>
<dbReference type="SUPFAM" id="SSF47055">
    <property type="entry name" value="TAF(II)230 TBP-binding fragment"/>
    <property type="match status" value="1"/>
</dbReference>
<dbReference type="Pfam" id="PF09247">
    <property type="entry name" value="TBP-binding"/>
    <property type="match status" value="1"/>
</dbReference>
<evidence type="ECO:0000259" key="3">
    <source>
        <dbReference type="Pfam" id="PF09247"/>
    </source>
</evidence>
<evidence type="ECO:0000313" key="5">
    <source>
        <dbReference type="Proteomes" id="UP001163046"/>
    </source>
</evidence>
<proteinExistence type="predicted"/>
<comment type="caution">
    <text evidence="4">The sequence shown here is derived from an EMBL/GenBank/DDBJ whole genome shotgun (WGS) entry which is preliminary data.</text>
</comment>
<dbReference type="InterPro" id="IPR036741">
    <property type="entry name" value="TAFII-230_TBP-bd_sf"/>
</dbReference>
<protein>
    <submittedName>
        <fullName evidence="4">Transcription initiation factor TFIID subunit 1</fullName>
    </submittedName>
</protein>